<feature type="region of interest" description="Disordered" evidence="1">
    <location>
        <begin position="137"/>
        <end position="160"/>
    </location>
</feature>
<feature type="compositionally biased region" description="Basic residues" evidence="1">
    <location>
        <begin position="146"/>
        <end position="157"/>
    </location>
</feature>
<gene>
    <name evidence="2" type="ORF">BSAL_24650</name>
</gene>
<dbReference type="VEuPathDB" id="TriTrypDB:BSAL_24650"/>
<organism evidence="2 3">
    <name type="scientific">Bodo saltans</name>
    <name type="common">Flagellated protozoan</name>
    <dbReference type="NCBI Taxonomy" id="75058"/>
    <lineage>
        <taxon>Eukaryota</taxon>
        <taxon>Discoba</taxon>
        <taxon>Euglenozoa</taxon>
        <taxon>Kinetoplastea</taxon>
        <taxon>Metakinetoplastina</taxon>
        <taxon>Eubodonida</taxon>
        <taxon>Bodonidae</taxon>
        <taxon>Bodo</taxon>
    </lineage>
</organism>
<evidence type="ECO:0000256" key="1">
    <source>
        <dbReference type="SAM" id="MobiDB-lite"/>
    </source>
</evidence>
<feature type="compositionally biased region" description="Low complexity" evidence="1">
    <location>
        <begin position="71"/>
        <end position="84"/>
    </location>
</feature>
<keyword evidence="3" id="KW-1185">Reference proteome</keyword>
<accession>A0A0S4JLP6</accession>
<feature type="compositionally biased region" description="Basic and acidic residues" evidence="1">
    <location>
        <begin position="264"/>
        <end position="282"/>
    </location>
</feature>
<feature type="region of interest" description="Disordered" evidence="1">
    <location>
        <begin position="430"/>
        <end position="449"/>
    </location>
</feature>
<feature type="compositionally biased region" description="Low complexity" evidence="1">
    <location>
        <begin position="213"/>
        <end position="229"/>
    </location>
</feature>
<dbReference type="EMBL" id="CYKH01001785">
    <property type="protein sequence ID" value="CUG90030.1"/>
    <property type="molecule type" value="Genomic_DNA"/>
</dbReference>
<proteinExistence type="predicted"/>
<name>A0A0S4JLP6_BODSA</name>
<feature type="region of interest" description="Disordered" evidence="1">
    <location>
        <begin position="260"/>
        <end position="294"/>
    </location>
</feature>
<feature type="region of interest" description="Disordered" evidence="1">
    <location>
        <begin position="646"/>
        <end position="665"/>
    </location>
</feature>
<feature type="compositionally biased region" description="Basic and acidic residues" evidence="1">
    <location>
        <begin position="652"/>
        <end position="665"/>
    </location>
</feature>
<evidence type="ECO:0000313" key="3">
    <source>
        <dbReference type="Proteomes" id="UP000051952"/>
    </source>
</evidence>
<feature type="region of interest" description="Disordered" evidence="1">
    <location>
        <begin position="43"/>
        <end position="84"/>
    </location>
</feature>
<protein>
    <submittedName>
        <fullName evidence="2">Uncharacterized protein</fullName>
    </submittedName>
</protein>
<reference evidence="3" key="1">
    <citation type="submission" date="2015-09" db="EMBL/GenBank/DDBJ databases">
        <authorList>
            <consortium name="Pathogen Informatics"/>
        </authorList>
    </citation>
    <scope>NUCLEOTIDE SEQUENCE [LARGE SCALE GENOMIC DNA]</scope>
    <source>
        <strain evidence="3">Lake Konstanz</strain>
    </source>
</reference>
<feature type="region of interest" description="Disordered" evidence="1">
    <location>
        <begin position="198"/>
        <end position="232"/>
    </location>
</feature>
<sequence length="665" mass="72671">MMALATHEHDATHVVAASKVQSRAGMWRNCLRLLQYYHKNKSALTPPDRHSKKHVEHRVVGGSDDEDVKLPSSASSGSPAASSSSSSLLTLNLVAIRTLCQAATRGRGGGGGDTGNENMWELSVRLCADAIAAAQSTAASSLQQPPHHHQNSVRHRRHLEDRERLSSACSLVISIMPQEAHWQKKALSNHRWKLLNVPSGMPLTSPQEAPRITTTTPSSGGAPSPAQAAVANHDSRIHDPSNVQQPPQRERLFHAIDSRNSSNRAEHFHHDSSSSGNNDRRKVNNSTASQPEEVVNTPRDVHVIQGNMYLTHILRYGSLNASTLARRNRQAWIEAILCFQHLQPHPSIVSVNILAKILGNYRRTDELFKLACELPLTTFGIHSSRRRSDLSSDGSGSTAKAFAEAAFECHSWQCGLALLELDKQVATRDRDIHDSDDKGPPSSSSSHSLLSELISTPLTPSAAIPALIALRQNKQCWNVALDWWWRSGGGGGGKPTGGGGAAQLGSQMMMLSQNQKVSSYVAQHVAVATHAHLRGGGGGGAIITAKSSTHAIPHLSWHWRTALEIIGSTAHFHPARAIVFGMQALHLSSCWVKAIELYQEKSDFLFEHGPRELSSVQAIICDESARKWIPGDVVLAARRATWWQPPRHERKRGGNDNNQRRDGFD</sequence>
<evidence type="ECO:0000313" key="2">
    <source>
        <dbReference type="EMBL" id="CUG90030.1"/>
    </source>
</evidence>
<feature type="compositionally biased region" description="Basic and acidic residues" evidence="1">
    <location>
        <begin position="430"/>
        <end position="439"/>
    </location>
</feature>
<dbReference type="AlphaFoldDB" id="A0A0S4JLP6"/>
<dbReference type="Proteomes" id="UP000051952">
    <property type="component" value="Unassembled WGS sequence"/>
</dbReference>